<sequence length="237" mass="26464">MLDSKRRVTKRSLYGQVANALGERIVSGVYPEGSVLPQEAIIMNEFEISRTALREAFKVLSAKGLIESRPKTGTRVNPKKYWNMLDPDILNWSFDTSSGKELLEDLFQIRQAIEPKAAYLAAANRTEAQLAAIETAYNKMEAATYGTEETFYSDLEFHQAILDASGNAFMESFGIMIEAALIKSFSVTTSRGEEYWLASLPMHKAVYLGIRDANPERARFEMSSLLNVTDEGAKQAL</sequence>
<dbReference type="SUPFAM" id="SSF48008">
    <property type="entry name" value="GntR ligand-binding domain-like"/>
    <property type="match status" value="1"/>
</dbReference>
<dbReference type="InterPro" id="IPR036388">
    <property type="entry name" value="WH-like_DNA-bd_sf"/>
</dbReference>
<dbReference type="SMART" id="SM00895">
    <property type="entry name" value="FCD"/>
    <property type="match status" value="1"/>
</dbReference>
<dbReference type="Proteomes" id="UP001467690">
    <property type="component" value="Unassembled WGS sequence"/>
</dbReference>
<dbReference type="PANTHER" id="PTHR43537">
    <property type="entry name" value="TRANSCRIPTIONAL REGULATOR, GNTR FAMILY"/>
    <property type="match status" value="1"/>
</dbReference>
<evidence type="ECO:0000256" key="1">
    <source>
        <dbReference type="ARBA" id="ARBA00023015"/>
    </source>
</evidence>
<gene>
    <name evidence="5" type="ORF">ABS311_01060</name>
</gene>
<evidence type="ECO:0000313" key="5">
    <source>
        <dbReference type="EMBL" id="MER2490473.1"/>
    </source>
</evidence>
<dbReference type="SUPFAM" id="SSF46785">
    <property type="entry name" value="Winged helix' DNA-binding domain"/>
    <property type="match status" value="1"/>
</dbReference>
<evidence type="ECO:0000313" key="6">
    <source>
        <dbReference type="Proteomes" id="UP001467690"/>
    </source>
</evidence>
<evidence type="ECO:0000259" key="4">
    <source>
        <dbReference type="PROSITE" id="PS50949"/>
    </source>
</evidence>
<keyword evidence="3" id="KW-0804">Transcription</keyword>
<reference evidence="5 6" key="1">
    <citation type="submission" date="2024-06" db="EMBL/GenBank/DDBJ databases">
        <authorList>
            <person name="Chen R.Y."/>
        </authorList>
    </citation>
    <scope>NUCLEOTIDE SEQUENCE [LARGE SCALE GENOMIC DNA]</scope>
    <source>
        <strain evidence="5 6">D2</strain>
    </source>
</reference>
<dbReference type="InterPro" id="IPR000524">
    <property type="entry name" value="Tscrpt_reg_HTH_GntR"/>
</dbReference>
<evidence type="ECO:0000256" key="3">
    <source>
        <dbReference type="ARBA" id="ARBA00023163"/>
    </source>
</evidence>
<dbReference type="PRINTS" id="PR00035">
    <property type="entry name" value="HTHGNTR"/>
</dbReference>
<protein>
    <submittedName>
        <fullName evidence="5">FadR/GntR family transcriptional regulator</fullName>
    </submittedName>
</protein>
<keyword evidence="6" id="KW-1185">Reference proteome</keyword>
<dbReference type="Gene3D" id="1.10.10.10">
    <property type="entry name" value="Winged helix-like DNA-binding domain superfamily/Winged helix DNA-binding domain"/>
    <property type="match status" value="1"/>
</dbReference>
<dbReference type="Pfam" id="PF00392">
    <property type="entry name" value="GntR"/>
    <property type="match status" value="1"/>
</dbReference>
<dbReference type="Pfam" id="PF07729">
    <property type="entry name" value="FCD"/>
    <property type="match status" value="1"/>
</dbReference>
<dbReference type="EMBL" id="JBELOE010000054">
    <property type="protein sequence ID" value="MER2490473.1"/>
    <property type="molecule type" value="Genomic_DNA"/>
</dbReference>
<dbReference type="Gene3D" id="1.20.120.530">
    <property type="entry name" value="GntR ligand-binding domain-like"/>
    <property type="match status" value="1"/>
</dbReference>
<dbReference type="CDD" id="cd07377">
    <property type="entry name" value="WHTH_GntR"/>
    <property type="match status" value="1"/>
</dbReference>
<keyword evidence="1" id="KW-0805">Transcription regulation</keyword>
<proteinExistence type="predicted"/>
<name>A0ABV1RC53_9ALTE</name>
<dbReference type="PANTHER" id="PTHR43537:SF44">
    <property type="entry name" value="GNTR FAMILY REGULATORY PROTEIN"/>
    <property type="match status" value="1"/>
</dbReference>
<dbReference type="InterPro" id="IPR011711">
    <property type="entry name" value="GntR_C"/>
</dbReference>
<dbReference type="InterPro" id="IPR008920">
    <property type="entry name" value="TF_FadR/GntR_C"/>
</dbReference>
<feature type="domain" description="HTH gntR-type" evidence="4">
    <location>
        <begin position="11"/>
        <end position="79"/>
    </location>
</feature>
<comment type="caution">
    <text evidence="5">The sequence shown here is derived from an EMBL/GenBank/DDBJ whole genome shotgun (WGS) entry which is preliminary data.</text>
</comment>
<dbReference type="InterPro" id="IPR036390">
    <property type="entry name" value="WH_DNA-bd_sf"/>
</dbReference>
<evidence type="ECO:0000256" key="2">
    <source>
        <dbReference type="ARBA" id="ARBA00023125"/>
    </source>
</evidence>
<dbReference type="PROSITE" id="PS50949">
    <property type="entry name" value="HTH_GNTR"/>
    <property type="match status" value="1"/>
</dbReference>
<accession>A0ABV1RC53</accession>
<dbReference type="RefSeq" id="WP_143870201.1">
    <property type="nucleotide sequence ID" value="NZ_CP041660.1"/>
</dbReference>
<organism evidence="5 6">
    <name type="scientific">Catenovulum sediminis</name>
    <dbReference type="NCBI Taxonomy" id="1740262"/>
    <lineage>
        <taxon>Bacteria</taxon>
        <taxon>Pseudomonadati</taxon>
        <taxon>Pseudomonadota</taxon>
        <taxon>Gammaproteobacteria</taxon>
        <taxon>Alteromonadales</taxon>
        <taxon>Alteromonadaceae</taxon>
        <taxon>Catenovulum</taxon>
    </lineage>
</organism>
<keyword evidence="2" id="KW-0238">DNA-binding</keyword>
<dbReference type="SMART" id="SM00345">
    <property type="entry name" value="HTH_GNTR"/>
    <property type="match status" value="1"/>
</dbReference>